<protein>
    <submittedName>
        <fullName evidence="2">ROK family protein</fullName>
    </submittedName>
</protein>
<gene>
    <name evidence="2" type="ORF">EPA93_44525</name>
</gene>
<comment type="similarity">
    <text evidence="1">Belongs to the ROK (NagC/XylR) family.</text>
</comment>
<dbReference type="KEGG" id="kbs:EPA93_44525"/>
<dbReference type="SUPFAM" id="SSF46785">
    <property type="entry name" value="Winged helix' DNA-binding domain"/>
    <property type="match status" value="1"/>
</dbReference>
<evidence type="ECO:0000313" key="3">
    <source>
        <dbReference type="Proteomes" id="UP000290365"/>
    </source>
</evidence>
<dbReference type="InterPro" id="IPR000600">
    <property type="entry name" value="ROK"/>
</dbReference>
<dbReference type="InterPro" id="IPR036390">
    <property type="entry name" value="WH_DNA-bd_sf"/>
</dbReference>
<keyword evidence="3" id="KW-1185">Reference proteome</keyword>
<dbReference type="EMBL" id="CP035758">
    <property type="protein sequence ID" value="QBD82661.1"/>
    <property type="molecule type" value="Genomic_DNA"/>
</dbReference>
<dbReference type="Proteomes" id="UP000290365">
    <property type="component" value="Chromosome"/>
</dbReference>
<reference evidence="2 3" key="1">
    <citation type="submission" date="2019-01" db="EMBL/GenBank/DDBJ databases">
        <title>Ktedonosporobacter rubrisoli SCAWS-G2.</title>
        <authorList>
            <person name="Huang Y."/>
            <person name="Yan B."/>
        </authorList>
    </citation>
    <scope>NUCLEOTIDE SEQUENCE [LARGE SCALE GENOMIC DNA]</scope>
    <source>
        <strain evidence="2 3">SCAWS-G2</strain>
    </source>
</reference>
<dbReference type="SUPFAM" id="SSF53067">
    <property type="entry name" value="Actin-like ATPase domain"/>
    <property type="match status" value="1"/>
</dbReference>
<dbReference type="Pfam" id="PF00480">
    <property type="entry name" value="ROK"/>
    <property type="match status" value="1"/>
</dbReference>
<evidence type="ECO:0000256" key="1">
    <source>
        <dbReference type="ARBA" id="ARBA00006479"/>
    </source>
</evidence>
<dbReference type="PANTHER" id="PTHR18964:SF149">
    <property type="entry name" value="BIFUNCTIONAL UDP-N-ACETYLGLUCOSAMINE 2-EPIMERASE_N-ACETYLMANNOSAMINE KINASE"/>
    <property type="match status" value="1"/>
</dbReference>
<dbReference type="OrthoDB" id="9796533at2"/>
<sequence>MDIIFYGDKATMHQRSQPMDRKMMREINQNTLLNLIRTHAPVARTQLKKLSGLSMGTIVGITTVLIEQQLVVETGVAESTGGRKAGLLEIHPEGGYVIGIDLWENKITAALLNLHGNIIYKEIWSAPLRDNASHAVESIASGVEAFISHLPIPREKILGLGCGLSGSVNPHTGVSVDNWQLNWHNLELSFPLMGSLNMPVFVDNEVNCFASYEKLYGNGQKYHNFLLVSLGRGLGMASVIRDEPFRGGQGLGAEFGHIPFDVNGRLCECGNRGCFEAYIADHGIYNTYLELCNEPASVKAGEVNAATIHEVYERAQSGDARACKTFEETGVRLGIGLAVLVNLFNPECIIINGGEGHWVNLIQDSMKTAMQEHLFSQMGSNLEMIIEHNPTRLNWARGAGCLVLRDFFSSPAQLS</sequence>
<name>A0A4V0Z0B7_KTERU</name>
<dbReference type="Gene3D" id="1.10.10.10">
    <property type="entry name" value="Winged helix-like DNA-binding domain superfamily/Winged helix DNA-binding domain"/>
    <property type="match status" value="1"/>
</dbReference>
<dbReference type="PANTHER" id="PTHR18964">
    <property type="entry name" value="ROK (REPRESSOR, ORF, KINASE) FAMILY"/>
    <property type="match status" value="1"/>
</dbReference>
<evidence type="ECO:0000313" key="2">
    <source>
        <dbReference type="EMBL" id="QBD82661.1"/>
    </source>
</evidence>
<dbReference type="Gene3D" id="3.30.420.40">
    <property type="match status" value="2"/>
</dbReference>
<accession>A0A4V0Z0B7</accession>
<proteinExistence type="inferred from homology"/>
<dbReference type="AlphaFoldDB" id="A0A4V0Z0B7"/>
<dbReference type="InterPro" id="IPR043129">
    <property type="entry name" value="ATPase_NBD"/>
</dbReference>
<dbReference type="InterPro" id="IPR036388">
    <property type="entry name" value="WH-like_DNA-bd_sf"/>
</dbReference>
<organism evidence="2 3">
    <name type="scientific">Ktedonosporobacter rubrisoli</name>
    <dbReference type="NCBI Taxonomy" id="2509675"/>
    <lineage>
        <taxon>Bacteria</taxon>
        <taxon>Bacillati</taxon>
        <taxon>Chloroflexota</taxon>
        <taxon>Ktedonobacteria</taxon>
        <taxon>Ktedonobacterales</taxon>
        <taxon>Ktedonosporobacteraceae</taxon>
        <taxon>Ktedonosporobacter</taxon>
    </lineage>
</organism>